<dbReference type="Proteomes" id="UP000237271">
    <property type="component" value="Unassembled WGS sequence"/>
</dbReference>
<evidence type="ECO:0000313" key="2">
    <source>
        <dbReference type="Proteomes" id="UP000237271"/>
    </source>
</evidence>
<protein>
    <submittedName>
        <fullName evidence="1">Uncharacterized protein</fullName>
    </submittedName>
</protein>
<dbReference type="AlphaFoldDB" id="A0A2P4XI32"/>
<keyword evidence="2" id="KW-1185">Reference proteome</keyword>
<dbReference type="EMBL" id="NCKW01010461">
    <property type="protein sequence ID" value="POM65200.1"/>
    <property type="molecule type" value="Genomic_DNA"/>
</dbReference>
<sequence length="247" mass="28413">KYTRAQVTGSDTLRAIELAQMRNVAEDDVRLFLQFSVVHTMGCAQHKCLGFGHPDLIRLLRYSGTALFIDCTFKMVPKPFSQCLIVMVREPKRIPLDQISAALAPDVLDVPTLIPVDEIPDKGIRYVRSRMDETGAKTKWDAFWRYFKSTWIRSYGADLWNVNNMAAAGIDLTNRTNNPLERYNQAFGERFSVAHPSLLSFIEKAKSDSRRYVQMIEDIKHHRRDPPKHAPYVEPRIPDEYATIISR</sequence>
<accession>A0A2P4XI32</accession>
<feature type="non-terminal residue" evidence="1">
    <location>
        <position position="1"/>
    </location>
</feature>
<name>A0A2P4XI32_9STRA</name>
<organism evidence="1 2">
    <name type="scientific">Phytophthora palmivora</name>
    <dbReference type="NCBI Taxonomy" id="4796"/>
    <lineage>
        <taxon>Eukaryota</taxon>
        <taxon>Sar</taxon>
        <taxon>Stramenopiles</taxon>
        <taxon>Oomycota</taxon>
        <taxon>Peronosporomycetes</taxon>
        <taxon>Peronosporales</taxon>
        <taxon>Peronosporaceae</taxon>
        <taxon>Phytophthora</taxon>
    </lineage>
</organism>
<dbReference type="OrthoDB" id="119397at2759"/>
<reference evidence="1 2" key="1">
    <citation type="journal article" date="2017" name="Genome Biol. Evol.">
        <title>Phytophthora megakarya and P. palmivora, closely related causal agents of cacao black pod rot, underwent increases in genome sizes and gene numbers by different mechanisms.</title>
        <authorList>
            <person name="Ali S.S."/>
            <person name="Shao J."/>
            <person name="Lary D.J."/>
            <person name="Kronmiller B."/>
            <person name="Shen D."/>
            <person name="Strem M.D."/>
            <person name="Amoako-Attah I."/>
            <person name="Akrofi A.Y."/>
            <person name="Begoude B.A."/>
            <person name="Ten Hoopen G.M."/>
            <person name="Coulibaly K."/>
            <person name="Kebe B.I."/>
            <person name="Melnick R.L."/>
            <person name="Guiltinan M.J."/>
            <person name="Tyler B.M."/>
            <person name="Meinhardt L.W."/>
            <person name="Bailey B.A."/>
        </authorList>
    </citation>
    <scope>NUCLEOTIDE SEQUENCE [LARGE SCALE GENOMIC DNA]</scope>
    <source>
        <strain evidence="2">sbr112.9</strain>
    </source>
</reference>
<comment type="caution">
    <text evidence="1">The sequence shown here is derived from an EMBL/GenBank/DDBJ whole genome shotgun (WGS) entry which is preliminary data.</text>
</comment>
<proteinExistence type="predicted"/>
<evidence type="ECO:0000313" key="1">
    <source>
        <dbReference type="EMBL" id="POM65200.1"/>
    </source>
</evidence>
<gene>
    <name evidence="1" type="ORF">PHPALM_19124</name>
</gene>